<feature type="non-terminal residue" evidence="2">
    <location>
        <position position="103"/>
    </location>
</feature>
<dbReference type="EMBL" id="CAMAPF010001138">
    <property type="protein sequence ID" value="CAH9147734.1"/>
    <property type="molecule type" value="Genomic_DNA"/>
</dbReference>
<protein>
    <recommendedName>
        <fullName evidence="5">SWIM-type domain-containing protein</fullName>
    </recommendedName>
</protein>
<gene>
    <name evidence="2" type="ORF">CEPIT_LOCUS20953</name>
    <name evidence="3" type="ORF">CEPIT_LOCUS43959</name>
</gene>
<name>A0AAV0E7C4_9ASTE</name>
<evidence type="ECO:0008006" key="5">
    <source>
        <dbReference type="Google" id="ProtNLM"/>
    </source>
</evidence>
<evidence type="ECO:0000256" key="1">
    <source>
        <dbReference type="SAM" id="MobiDB-lite"/>
    </source>
</evidence>
<proteinExistence type="predicted"/>
<dbReference type="EMBL" id="CAMAPF010000234">
    <property type="protein sequence ID" value="CAH9115077.1"/>
    <property type="molecule type" value="Genomic_DNA"/>
</dbReference>
<accession>A0AAV0E7C4</accession>
<organism evidence="2 4">
    <name type="scientific">Cuscuta epithymum</name>
    <dbReference type="NCBI Taxonomy" id="186058"/>
    <lineage>
        <taxon>Eukaryota</taxon>
        <taxon>Viridiplantae</taxon>
        <taxon>Streptophyta</taxon>
        <taxon>Embryophyta</taxon>
        <taxon>Tracheophyta</taxon>
        <taxon>Spermatophyta</taxon>
        <taxon>Magnoliopsida</taxon>
        <taxon>eudicotyledons</taxon>
        <taxon>Gunneridae</taxon>
        <taxon>Pentapetalae</taxon>
        <taxon>asterids</taxon>
        <taxon>lamiids</taxon>
        <taxon>Solanales</taxon>
        <taxon>Convolvulaceae</taxon>
        <taxon>Cuscuteae</taxon>
        <taxon>Cuscuta</taxon>
        <taxon>Cuscuta subgen. Cuscuta</taxon>
    </lineage>
</organism>
<reference evidence="2" key="1">
    <citation type="submission" date="2022-07" db="EMBL/GenBank/DDBJ databases">
        <authorList>
            <person name="Macas J."/>
            <person name="Novak P."/>
            <person name="Neumann P."/>
        </authorList>
    </citation>
    <scope>NUCLEOTIDE SEQUENCE</scope>
</reference>
<comment type="caution">
    <text evidence="2">The sequence shown here is derived from an EMBL/GenBank/DDBJ whole genome shotgun (WGS) entry which is preliminary data.</text>
</comment>
<keyword evidence="4" id="KW-1185">Reference proteome</keyword>
<dbReference type="Proteomes" id="UP001152523">
    <property type="component" value="Unassembled WGS sequence"/>
</dbReference>
<sequence length="103" mass="11740">MEIYKIPCSHVLAVCRQRSLSYAPFVDKFFSSDQYAATYHRVFKPIPDRDYWPTYNGPEIVHDPSMLWAKGRPNPTRAKRSSRHEGGPLGMEVTADPGPSDRS</sequence>
<evidence type="ECO:0000313" key="3">
    <source>
        <dbReference type="EMBL" id="CAH9147734.1"/>
    </source>
</evidence>
<evidence type="ECO:0000313" key="4">
    <source>
        <dbReference type="Proteomes" id="UP001152523"/>
    </source>
</evidence>
<evidence type="ECO:0000313" key="2">
    <source>
        <dbReference type="EMBL" id="CAH9115077.1"/>
    </source>
</evidence>
<dbReference type="AlphaFoldDB" id="A0AAV0E7C4"/>
<feature type="region of interest" description="Disordered" evidence="1">
    <location>
        <begin position="66"/>
        <end position="103"/>
    </location>
</feature>